<proteinExistence type="inferred from homology"/>
<dbReference type="OMA" id="RDSYCRT"/>
<dbReference type="PANTHER" id="PTHR23152:SF4">
    <property type="entry name" value="2-OXOADIPATE DEHYDROGENASE COMPLEX COMPONENT E1"/>
    <property type="match status" value="1"/>
</dbReference>
<dbReference type="NCBIfam" id="NF008907">
    <property type="entry name" value="PRK12270.1"/>
    <property type="match status" value="1"/>
</dbReference>
<comment type="similarity">
    <text evidence="4">Belongs to the alpha-ketoglutarate dehydrogenase family.</text>
</comment>
<comment type="function">
    <text evidence="13">The 2-oxoglutarate dehydrogenase complex catalyzes the overall conversion of 2-oxoglutarate to succinyl-CoA and CO(2). It contains multiple copies of three enzymatic components: 2-oxoglutarate dehydrogenase (E1), dihydrolipoamide succinyltransferase (E2) and lipoamide dehydrogenase (E3).</text>
</comment>
<dbReference type="Pfam" id="PF16870">
    <property type="entry name" value="OxoGdeHyase_C"/>
    <property type="match status" value="1"/>
</dbReference>
<evidence type="ECO:0000256" key="14">
    <source>
        <dbReference type="ARBA" id="ARBA00040267"/>
    </source>
</evidence>
<dbReference type="Gene3D" id="3.40.50.12470">
    <property type="match status" value="1"/>
</dbReference>
<dbReference type="STRING" id="296587.C1E3M5"/>
<evidence type="ECO:0000256" key="11">
    <source>
        <dbReference type="ARBA" id="ARBA00023052"/>
    </source>
</evidence>
<dbReference type="InterPro" id="IPR005475">
    <property type="entry name" value="Transketolase-like_Pyr-bd"/>
</dbReference>
<evidence type="ECO:0000256" key="5">
    <source>
        <dbReference type="ARBA" id="ARBA00012280"/>
    </source>
</evidence>
<comment type="cofactor">
    <cofactor evidence="2">
        <name>thiamine diphosphate</name>
        <dbReference type="ChEBI" id="CHEBI:58937"/>
    </cofactor>
</comment>
<dbReference type="Pfam" id="PF02779">
    <property type="entry name" value="Transket_pyr"/>
    <property type="match status" value="1"/>
</dbReference>
<gene>
    <name evidence="18" type="ORF">MICPUN_104793</name>
</gene>
<evidence type="ECO:0000256" key="1">
    <source>
        <dbReference type="ARBA" id="ARBA00001946"/>
    </source>
</evidence>
<evidence type="ECO:0000256" key="9">
    <source>
        <dbReference type="ARBA" id="ARBA00022946"/>
    </source>
</evidence>
<dbReference type="InterPro" id="IPR011603">
    <property type="entry name" value="2oxoglutarate_DH_E1"/>
</dbReference>
<dbReference type="Pfam" id="PF00676">
    <property type="entry name" value="E1_dh"/>
    <property type="match status" value="1"/>
</dbReference>
<dbReference type="PIRSF" id="PIRSF000157">
    <property type="entry name" value="Oxoglu_dh_E1"/>
    <property type="match status" value="1"/>
</dbReference>
<evidence type="ECO:0000256" key="13">
    <source>
        <dbReference type="ARBA" id="ARBA00037426"/>
    </source>
</evidence>
<comment type="catalytic activity">
    <reaction evidence="16">
        <text>N(6)-[(R)-lipoyl]-L-lysyl-[protein] + 2-oxoglutarate + H(+) = N(6)-[(R)-S(8)-succinyldihydrolipoyl]-L-lysyl-[protein] + CO2</text>
        <dbReference type="Rhea" id="RHEA:12188"/>
        <dbReference type="Rhea" id="RHEA-COMP:10474"/>
        <dbReference type="Rhea" id="RHEA-COMP:20092"/>
        <dbReference type="ChEBI" id="CHEBI:15378"/>
        <dbReference type="ChEBI" id="CHEBI:16526"/>
        <dbReference type="ChEBI" id="CHEBI:16810"/>
        <dbReference type="ChEBI" id="CHEBI:83099"/>
        <dbReference type="ChEBI" id="CHEBI:83120"/>
        <dbReference type="EC" id="1.2.4.2"/>
    </reaction>
</comment>
<dbReference type="RefSeq" id="XP_002501705.1">
    <property type="nucleotide sequence ID" value="XM_002501659.1"/>
</dbReference>
<dbReference type="InterPro" id="IPR042179">
    <property type="entry name" value="KGD_C_sf"/>
</dbReference>
<dbReference type="InterPro" id="IPR032106">
    <property type="entry name" value="2-oxogl_dehyd_N"/>
</dbReference>
<keyword evidence="7" id="KW-0479">Metal-binding</keyword>
<dbReference type="FunFam" id="3.40.50.970:FF:000002">
    <property type="entry name" value="2-oxoglutarate dehydrogenase, E1 component"/>
    <property type="match status" value="1"/>
</dbReference>
<dbReference type="NCBIfam" id="NF006914">
    <property type="entry name" value="PRK09404.1"/>
    <property type="match status" value="1"/>
</dbReference>
<evidence type="ECO:0000256" key="2">
    <source>
        <dbReference type="ARBA" id="ARBA00001964"/>
    </source>
</evidence>
<organism evidence="18 19">
    <name type="scientific">Micromonas commoda (strain RCC299 / NOUM17 / CCMP2709)</name>
    <name type="common">Picoplanktonic green alga</name>
    <dbReference type="NCBI Taxonomy" id="296587"/>
    <lineage>
        <taxon>Eukaryota</taxon>
        <taxon>Viridiplantae</taxon>
        <taxon>Chlorophyta</taxon>
        <taxon>Mamiellophyceae</taxon>
        <taxon>Mamiellales</taxon>
        <taxon>Mamiellaceae</taxon>
        <taxon>Micromonas</taxon>
    </lineage>
</organism>
<dbReference type="InterPro" id="IPR031717">
    <property type="entry name" value="ODO-1/KGD_C"/>
</dbReference>
<dbReference type="NCBIfam" id="TIGR00239">
    <property type="entry name" value="2oxo_dh_E1"/>
    <property type="match status" value="1"/>
</dbReference>
<feature type="domain" description="Transketolase-like pyrimidine-binding" evidence="17">
    <location>
        <begin position="610"/>
        <end position="825"/>
    </location>
</feature>
<evidence type="ECO:0000256" key="10">
    <source>
        <dbReference type="ARBA" id="ARBA00023002"/>
    </source>
</evidence>
<evidence type="ECO:0000259" key="17">
    <source>
        <dbReference type="SMART" id="SM00861"/>
    </source>
</evidence>
<keyword evidence="12" id="KW-0496">Mitochondrion</keyword>
<accession>C1E3M5</accession>
<evidence type="ECO:0000256" key="4">
    <source>
        <dbReference type="ARBA" id="ARBA00006936"/>
    </source>
</evidence>
<dbReference type="AlphaFoldDB" id="C1E3M5"/>
<keyword evidence="11" id="KW-0786">Thiamine pyrophosphate</keyword>
<dbReference type="FunFam" id="1.10.287.1150:FF:000002">
    <property type="entry name" value="2-oxoglutarate dehydrogenase E1 component"/>
    <property type="match status" value="1"/>
</dbReference>
<dbReference type="GO" id="GO:0005759">
    <property type="term" value="C:mitochondrial matrix"/>
    <property type="evidence" value="ECO:0007669"/>
    <property type="project" value="UniProtKB-SubCell"/>
</dbReference>
<keyword evidence="19" id="KW-1185">Reference proteome</keyword>
<dbReference type="SUPFAM" id="SSF52518">
    <property type="entry name" value="Thiamin diphosphate-binding fold (THDP-binding)"/>
    <property type="match status" value="2"/>
</dbReference>
<dbReference type="InterPro" id="IPR029061">
    <property type="entry name" value="THDP-binding"/>
</dbReference>
<keyword evidence="9" id="KW-0809">Transit peptide</keyword>
<dbReference type="CDD" id="cd02016">
    <property type="entry name" value="TPP_E1_OGDC_like"/>
    <property type="match status" value="1"/>
</dbReference>
<evidence type="ECO:0000256" key="8">
    <source>
        <dbReference type="ARBA" id="ARBA00022842"/>
    </source>
</evidence>
<evidence type="ECO:0000256" key="15">
    <source>
        <dbReference type="ARBA" id="ARBA00042984"/>
    </source>
</evidence>
<sequence length="996" mass="112682">MYRSGAPSQWTPGSTAAIRTFPARAFSAVPPAHPAPTPNSKMQDEFISGTSAAYLESLEDQWREDPGSVPASWASLLRQMGAQSIQESMRLLLLVRAYQVNGHFMASLDPLGLEVRKVPIELDPALYGFSEADLDRQFFLGTWQMKGFLSEDNPVQTLRQILNRLRDAYCGNIGYEYMHISDRDQCNWLREKIEQQERAQYSKSRKKVLLDRLAWADMFENFLSNKYTAAKRFGLEGCETMIPGFKESIDKAAELGVESITIGMPHRGRLNVLANVVRKPMQSIFNEFKAGPKPASDAAKGGSTYTGSGDVKYHLGTSYDRPTLRGGRIHLSLVANPSHLEAVNTVVVGKTRAKQFYENDGNRKKHMAVLLHGDGAFSGQGIVYETLDMSQLPEYTIGGTIHIVVNNQVAFTTDPKYSRSSPYCTDVAKCVDAPVFHVNGDDVEAVARVMELATEWRQEFGRDVVVDIVCYRKYGHNEIDEPMFTQPLMYKKIKTHRSAHEQYCDKLVAEGTLTREEIAQMHEEILRKLDQDFEDSKDYRPKPRDWLAAHWKGFKGPDQLSRIRETGVKMDILKQVGMAATAIPESFTPHRVVKRVYDARRKMIETGEGLDWAMAEALAFGTLLNEGNHVRLSGQDVERGTFSHRHALIHDQNTGERFVPLRNVYGDSRPNEFFTVSNSSLSEFGVLGFELGYSLENPNSLVMWEAQFGDFANSAQIIIDQFISSGEAKWLRQTGVTLLLPHGYDGQGPEHSSCRMERYLQMSDEPPDKIPADMTLDTRTQIQEANWQICNVTTPANYFHLLRRQVHREFRKPLIVISPKNLLRHPKCVSPLSDFDDEEASQTEQGIRFKRLIMDKSAKSRNKVDPGVEPDAKRVVFCTGKVYYELDAEREAMGAEADVKIVRIEQLSPFPWDLVDRELRRYPNAEVVWCQEEPMNMGAWSHVSPRFQTLFKEPHINRRLDALRYAGRAPSASTATGYGAVHAEEQVGLVKEALMD</sequence>
<dbReference type="GO" id="GO:0006099">
    <property type="term" value="P:tricarboxylic acid cycle"/>
    <property type="evidence" value="ECO:0007669"/>
    <property type="project" value="UniProtKB-KW"/>
</dbReference>
<keyword evidence="8" id="KW-0460">Magnesium</keyword>
<evidence type="ECO:0000256" key="3">
    <source>
        <dbReference type="ARBA" id="ARBA00004305"/>
    </source>
</evidence>
<evidence type="ECO:0000256" key="7">
    <source>
        <dbReference type="ARBA" id="ARBA00022723"/>
    </source>
</evidence>
<dbReference type="Proteomes" id="UP000002009">
    <property type="component" value="Chromosome 4"/>
</dbReference>
<evidence type="ECO:0000313" key="19">
    <source>
        <dbReference type="Proteomes" id="UP000002009"/>
    </source>
</evidence>
<comment type="subcellular location">
    <subcellularLocation>
        <location evidence="3">Mitochondrion matrix</location>
    </subcellularLocation>
</comment>
<comment type="cofactor">
    <cofactor evidence="1">
        <name>Mg(2+)</name>
        <dbReference type="ChEBI" id="CHEBI:18420"/>
    </cofactor>
</comment>
<dbReference type="SMART" id="SM00861">
    <property type="entry name" value="Transket_pyr"/>
    <property type="match status" value="1"/>
</dbReference>
<dbReference type="InParanoid" id="C1E3M5"/>
<dbReference type="Pfam" id="PF16078">
    <property type="entry name" value="2-oxogl_dehyd_N"/>
    <property type="match status" value="1"/>
</dbReference>
<dbReference type="eggNOG" id="KOG0450">
    <property type="taxonomic scope" value="Eukaryota"/>
</dbReference>
<protein>
    <recommendedName>
        <fullName evidence="14">2-oxoglutarate dehydrogenase, mitochondrial</fullName>
        <ecNumber evidence="5">1.2.4.2</ecNumber>
    </recommendedName>
    <alternativeName>
        <fullName evidence="15">2-oxoglutarate dehydrogenase complex component E1</fullName>
    </alternativeName>
</protein>
<dbReference type="KEGG" id="mis:MICPUN_104793"/>
<dbReference type="EC" id="1.2.4.2" evidence="5"/>
<dbReference type="Gene3D" id="3.40.50.970">
    <property type="match status" value="1"/>
</dbReference>
<dbReference type="GO" id="GO:0045252">
    <property type="term" value="C:oxoglutarate dehydrogenase complex"/>
    <property type="evidence" value="ECO:0007669"/>
    <property type="project" value="TreeGrafter"/>
</dbReference>
<name>C1E3M5_MICCC</name>
<dbReference type="Gene3D" id="3.40.50.11610">
    <property type="entry name" value="Multifunctional 2-oxoglutarate metabolism enzyme, C-terminal domain"/>
    <property type="match status" value="1"/>
</dbReference>
<keyword evidence="6" id="KW-0816">Tricarboxylic acid cycle</keyword>
<evidence type="ECO:0000256" key="6">
    <source>
        <dbReference type="ARBA" id="ARBA00022532"/>
    </source>
</evidence>
<dbReference type="InterPro" id="IPR001017">
    <property type="entry name" value="DH_E1"/>
</dbReference>
<dbReference type="OrthoDB" id="413077at2759"/>
<evidence type="ECO:0000256" key="12">
    <source>
        <dbReference type="ARBA" id="ARBA00023128"/>
    </source>
</evidence>
<dbReference type="GO" id="GO:0046872">
    <property type="term" value="F:metal ion binding"/>
    <property type="evidence" value="ECO:0007669"/>
    <property type="project" value="UniProtKB-KW"/>
</dbReference>
<dbReference type="FunCoup" id="C1E3M5">
    <property type="interactions" value="1361"/>
</dbReference>
<evidence type="ECO:0000256" key="16">
    <source>
        <dbReference type="ARBA" id="ARBA00051911"/>
    </source>
</evidence>
<dbReference type="EMBL" id="CP001325">
    <property type="protein sequence ID" value="ACO62963.1"/>
    <property type="molecule type" value="Genomic_DNA"/>
</dbReference>
<keyword evidence="10" id="KW-0560">Oxidoreductase</keyword>
<dbReference type="Gene3D" id="1.10.287.1150">
    <property type="entry name" value="TPP helical domain"/>
    <property type="match status" value="1"/>
</dbReference>
<dbReference type="GO" id="GO:0004591">
    <property type="term" value="F:oxoglutarate dehydrogenase (succinyl-transferring) activity"/>
    <property type="evidence" value="ECO:0007669"/>
    <property type="project" value="UniProtKB-EC"/>
</dbReference>
<dbReference type="FunFam" id="3.40.50.12470:FF:000003">
    <property type="entry name" value="2-oxoglutarate dehydrogenase E1 component"/>
    <property type="match status" value="1"/>
</dbReference>
<dbReference type="GO" id="GO:0030976">
    <property type="term" value="F:thiamine pyrophosphate binding"/>
    <property type="evidence" value="ECO:0007669"/>
    <property type="project" value="InterPro"/>
</dbReference>
<reference evidence="18 19" key="1">
    <citation type="journal article" date="2009" name="Science">
        <title>Green evolution and dynamic adaptations revealed by genomes of the marine picoeukaryotes Micromonas.</title>
        <authorList>
            <person name="Worden A.Z."/>
            <person name="Lee J.H."/>
            <person name="Mock T."/>
            <person name="Rouze P."/>
            <person name="Simmons M.P."/>
            <person name="Aerts A.L."/>
            <person name="Allen A.E."/>
            <person name="Cuvelier M.L."/>
            <person name="Derelle E."/>
            <person name="Everett M.V."/>
            <person name="Foulon E."/>
            <person name="Grimwood J."/>
            <person name="Gundlach H."/>
            <person name="Henrissat B."/>
            <person name="Napoli C."/>
            <person name="McDonald S.M."/>
            <person name="Parker M.S."/>
            <person name="Rombauts S."/>
            <person name="Salamov A."/>
            <person name="Von Dassow P."/>
            <person name="Badger J.H."/>
            <person name="Coutinho P.M."/>
            <person name="Demir E."/>
            <person name="Dubchak I."/>
            <person name="Gentemann C."/>
            <person name="Eikrem W."/>
            <person name="Gready J.E."/>
            <person name="John U."/>
            <person name="Lanier W."/>
            <person name="Lindquist E.A."/>
            <person name="Lucas S."/>
            <person name="Mayer K.F."/>
            <person name="Moreau H."/>
            <person name="Not F."/>
            <person name="Otillar R."/>
            <person name="Panaud O."/>
            <person name="Pangilinan J."/>
            <person name="Paulsen I."/>
            <person name="Piegu B."/>
            <person name="Poliakov A."/>
            <person name="Robbens S."/>
            <person name="Schmutz J."/>
            <person name="Toulza E."/>
            <person name="Wyss T."/>
            <person name="Zelensky A."/>
            <person name="Zhou K."/>
            <person name="Armbrust E.V."/>
            <person name="Bhattacharya D."/>
            <person name="Goodenough U.W."/>
            <person name="Van de Peer Y."/>
            <person name="Grigoriev I.V."/>
        </authorList>
    </citation>
    <scope>NUCLEOTIDE SEQUENCE [LARGE SCALE GENOMIC DNA]</scope>
    <source>
        <strain evidence="19">RCC299 / NOUM17</strain>
    </source>
</reference>
<evidence type="ECO:0000313" key="18">
    <source>
        <dbReference type="EMBL" id="ACO62963.1"/>
    </source>
</evidence>
<dbReference type="GeneID" id="8242990"/>
<dbReference type="PANTHER" id="PTHR23152">
    <property type="entry name" value="2-OXOGLUTARATE DEHYDROGENASE"/>
    <property type="match status" value="1"/>
</dbReference>